<accession>A0A9P1N4G8</accession>
<evidence type="ECO:0000313" key="4">
    <source>
        <dbReference type="Proteomes" id="UP001152747"/>
    </source>
</evidence>
<protein>
    <submittedName>
        <fullName evidence="3">Uncharacterized protein</fullName>
    </submittedName>
</protein>
<dbReference type="SUPFAM" id="SSF103473">
    <property type="entry name" value="MFS general substrate transporter"/>
    <property type="match status" value="1"/>
</dbReference>
<feature type="transmembrane region" description="Helical" evidence="2">
    <location>
        <begin position="521"/>
        <end position="539"/>
    </location>
</feature>
<feature type="transmembrane region" description="Helical" evidence="2">
    <location>
        <begin position="483"/>
        <end position="501"/>
    </location>
</feature>
<dbReference type="InterPro" id="IPR036259">
    <property type="entry name" value="MFS_trans_sf"/>
</dbReference>
<feature type="transmembrane region" description="Helical" evidence="2">
    <location>
        <begin position="577"/>
        <end position="595"/>
    </location>
</feature>
<feature type="compositionally biased region" description="Basic residues" evidence="1">
    <location>
        <begin position="74"/>
        <end position="85"/>
    </location>
</feature>
<evidence type="ECO:0000256" key="2">
    <source>
        <dbReference type="SAM" id="Phobius"/>
    </source>
</evidence>
<evidence type="ECO:0000313" key="3">
    <source>
        <dbReference type="EMBL" id="CAI5450758.1"/>
    </source>
</evidence>
<comment type="caution">
    <text evidence="3">The sequence shown here is derived from an EMBL/GenBank/DDBJ whole genome shotgun (WGS) entry which is preliminary data.</text>
</comment>
<dbReference type="Proteomes" id="UP001152747">
    <property type="component" value="Unassembled WGS sequence"/>
</dbReference>
<feature type="transmembrane region" description="Helical" evidence="2">
    <location>
        <begin position="301"/>
        <end position="321"/>
    </location>
</feature>
<feature type="transmembrane region" description="Helical" evidence="2">
    <location>
        <begin position="333"/>
        <end position="351"/>
    </location>
</feature>
<feature type="compositionally biased region" description="Polar residues" evidence="1">
    <location>
        <begin position="51"/>
        <end position="67"/>
    </location>
</feature>
<proteinExistence type="predicted"/>
<sequence length="628" mass="71328">MDSKPKEKAKTETLSKKSVENVTKKKSGSGKGTIKTGTETPLTTKTSSNTAGTATPQQPTKTASKTEPTAPPKMSKKPSKQRIIKRQFGINDDTMACNSSFNDENNTNEEESSYSNKEGDPQSSTNSKHRVKCRQLRTIDLFLSYISTRFPHFSQTFLPFFLLNFLADFVIEHLDIFDQLFEFKTKTYKKMLKPFYKHPTVQGNYLMDIANVSDFSGMAMPYIDMAITTAAICSIFLFGIRTKRIIIWTCSLVSLSFFAAPHLTELRYICLFIVQICIIIYIPASQVLVMESLPKYHRVIYYVLFRMSADLAQVAASLILVLSGNHGVMNYDYFYHVAASVTLLITYYGYFHIHDTLFNLLTVGKFFRLEKGIKRYIKLSKMDLPASTIVDSIAFENFESSDSYIEVILRLLRNRKIMFEIGLNSVLFGNLDRISLALVNELKNRGEISFFDKILVKPASNTVTTIYMLAFAFLLPKVRVFPAYLAAILMFIFYELSIFFLPSFDSKNRVCETFTKIEWSSIILICLTISMSQIIRFYAQIRLIEMTPSIARVPVLCITRAIQYIFVGAAIEVKAAYSGGSLGFELCAVPFLIFLMTPTKKLEMAVYFSEHKKNENAEKRAPTAPNVK</sequence>
<feature type="compositionally biased region" description="Low complexity" evidence="1">
    <location>
        <begin position="32"/>
        <end position="50"/>
    </location>
</feature>
<keyword evidence="2" id="KW-0812">Transmembrane</keyword>
<feature type="transmembrane region" description="Helical" evidence="2">
    <location>
        <begin position="219"/>
        <end position="238"/>
    </location>
</feature>
<reference evidence="3" key="1">
    <citation type="submission" date="2022-11" db="EMBL/GenBank/DDBJ databases">
        <authorList>
            <person name="Kikuchi T."/>
        </authorList>
    </citation>
    <scope>NUCLEOTIDE SEQUENCE</scope>
    <source>
        <strain evidence="3">PS1010</strain>
    </source>
</reference>
<dbReference type="OrthoDB" id="5815769at2759"/>
<feature type="transmembrane region" description="Helical" evidence="2">
    <location>
        <begin position="551"/>
        <end position="571"/>
    </location>
</feature>
<dbReference type="AlphaFoldDB" id="A0A9P1N4G8"/>
<dbReference type="EMBL" id="CANHGI010000005">
    <property type="protein sequence ID" value="CAI5450758.1"/>
    <property type="molecule type" value="Genomic_DNA"/>
</dbReference>
<feature type="compositionally biased region" description="Basic and acidic residues" evidence="1">
    <location>
        <begin position="1"/>
        <end position="23"/>
    </location>
</feature>
<feature type="region of interest" description="Disordered" evidence="1">
    <location>
        <begin position="1"/>
        <end position="130"/>
    </location>
</feature>
<feature type="transmembrane region" description="Helical" evidence="2">
    <location>
        <begin position="266"/>
        <end position="289"/>
    </location>
</feature>
<dbReference type="Gene3D" id="1.20.1250.20">
    <property type="entry name" value="MFS general substrate transporter like domains"/>
    <property type="match status" value="1"/>
</dbReference>
<name>A0A9P1N4G8_9PELO</name>
<keyword evidence="4" id="KW-1185">Reference proteome</keyword>
<evidence type="ECO:0000256" key="1">
    <source>
        <dbReference type="SAM" id="MobiDB-lite"/>
    </source>
</evidence>
<feature type="transmembrane region" description="Helical" evidence="2">
    <location>
        <begin position="245"/>
        <end position="260"/>
    </location>
</feature>
<keyword evidence="2" id="KW-0472">Membrane</keyword>
<organism evidence="3 4">
    <name type="scientific">Caenorhabditis angaria</name>
    <dbReference type="NCBI Taxonomy" id="860376"/>
    <lineage>
        <taxon>Eukaryota</taxon>
        <taxon>Metazoa</taxon>
        <taxon>Ecdysozoa</taxon>
        <taxon>Nematoda</taxon>
        <taxon>Chromadorea</taxon>
        <taxon>Rhabditida</taxon>
        <taxon>Rhabditina</taxon>
        <taxon>Rhabditomorpha</taxon>
        <taxon>Rhabditoidea</taxon>
        <taxon>Rhabditidae</taxon>
        <taxon>Peloderinae</taxon>
        <taxon>Caenorhabditis</taxon>
    </lineage>
</organism>
<keyword evidence="2" id="KW-1133">Transmembrane helix</keyword>
<gene>
    <name evidence="3" type="ORF">CAMP_LOCUS13395</name>
</gene>